<keyword evidence="9" id="KW-1185">Reference proteome</keyword>
<dbReference type="InterPro" id="IPR039121">
    <property type="entry name" value="NUDT19"/>
</dbReference>
<dbReference type="PANTHER" id="PTHR12318:SF0">
    <property type="entry name" value="ACYL-COENZYME A DIPHOSPHATASE NUDT19"/>
    <property type="match status" value="1"/>
</dbReference>
<evidence type="ECO:0000313" key="8">
    <source>
        <dbReference type="EMBL" id="MRG90837.1"/>
    </source>
</evidence>
<evidence type="ECO:0000256" key="6">
    <source>
        <dbReference type="ARBA" id="ARBA00023211"/>
    </source>
</evidence>
<evidence type="ECO:0000256" key="5">
    <source>
        <dbReference type="ARBA" id="ARBA00022842"/>
    </source>
</evidence>
<dbReference type="InterPro" id="IPR015797">
    <property type="entry name" value="NUDIX_hydrolase-like_dom_sf"/>
</dbReference>
<dbReference type="OrthoDB" id="9788263at2"/>
<dbReference type="RefSeq" id="WP_153817703.1">
    <property type="nucleotide sequence ID" value="NZ_WJIE01000001.1"/>
</dbReference>
<dbReference type="PANTHER" id="PTHR12318">
    <property type="entry name" value="TESTOSTERONE-REGULATED PROTEIN RP2"/>
    <property type="match status" value="1"/>
</dbReference>
<dbReference type="GO" id="GO:0046872">
    <property type="term" value="F:metal ion binding"/>
    <property type="evidence" value="ECO:0007669"/>
    <property type="project" value="UniProtKB-KW"/>
</dbReference>
<comment type="caution">
    <text evidence="8">The sequence shown here is derived from an EMBL/GenBank/DDBJ whole genome shotgun (WGS) entry which is preliminary data.</text>
</comment>
<evidence type="ECO:0000256" key="2">
    <source>
        <dbReference type="ARBA" id="ARBA00001946"/>
    </source>
</evidence>
<sequence>MRRHAKSAFMGGALVFPGGKVDPSDLDPAWETSATPADGRVLEMASERASALGLCVAACRETLEEGRILPVLPGLGGAELDVMAAELAAGARLFDALVRRGLRLALSSLAPFARWVTPEAESRRFDARFFLLPLPEGQEGRHDDHETTMSLWARPADVLDAAAEGRFFLAPPTSRTLELLAGERDVHGAITLAKRQTLQPICPQFVPGEGEVPPFLALPGDPAHSVRERRIDGPSRYVLRDGRFASEDAPEFGKGFASPDVPGVEASLDERDVATSVDDGGSGT</sequence>
<dbReference type="SUPFAM" id="SSF55811">
    <property type="entry name" value="Nudix"/>
    <property type="match status" value="1"/>
</dbReference>
<keyword evidence="3" id="KW-0479">Metal-binding</keyword>
<dbReference type="CDD" id="cd18870">
    <property type="entry name" value="NUDIX_AcylCoAdiphos_Nudt19"/>
    <property type="match status" value="1"/>
</dbReference>
<evidence type="ECO:0000256" key="7">
    <source>
        <dbReference type="SAM" id="MobiDB-lite"/>
    </source>
</evidence>
<comment type="cofactor">
    <cofactor evidence="1">
        <name>Mn(2+)</name>
        <dbReference type="ChEBI" id="CHEBI:29035"/>
    </cofactor>
</comment>
<accession>A0A6N7PGA7</accession>
<dbReference type="EMBL" id="WJIE01000001">
    <property type="protein sequence ID" value="MRG90837.1"/>
    <property type="molecule type" value="Genomic_DNA"/>
</dbReference>
<dbReference type="AlphaFoldDB" id="A0A6N7PGA7"/>
<comment type="cofactor">
    <cofactor evidence="2">
        <name>Mg(2+)</name>
        <dbReference type="ChEBI" id="CHEBI:18420"/>
    </cofactor>
</comment>
<evidence type="ECO:0000256" key="4">
    <source>
        <dbReference type="ARBA" id="ARBA00022801"/>
    </source>
</evidence>
<dbReference type="Proteomes" id="UP000440224">
    <property type="component" value="Unassembled WGS sequence"/>
</dbReference>
<keyword evidence="6" id="KW-0464">Manganese</keyword>
<evidence type="ECO:0008006" key="10">
    <source>
        <dbReference type="Google" id="ProtNLM"/>
    </source>
</evidence>
<name>A0A6N7PGA7_9BACT</name>
<keyword evidence="5" id="KW-0460">Magnesium</keyword>
<organism evidence="8 9">
    <name type="scientific">Polyangium spumosum</name>
    <dbReference type="NCBI Taxonomy" id="889282"/>
    <lineage>
        <taxon>Bacteria</taxon>
        <taxon>Pseudomonadati</taxon>
        <taxon>Myxococcota</taxon>
        <taxon>Polyangia</taxon>
        <taxon>Polyangiales</taxon>
        <taxon>Polyangiaceae</taxon>
        <taxon>Polyangium</taxon>
    </lineage>
</organism>
<feature type="region of interest" description="Disordered" evidence="7">
    <location>
        <begin position="248"/>
        <end position="284"/>
    </location>
</feature>
<evidence type="ECO:0000256" key="1">
    <source>
        <dbReference type="ARBA" id="ARBA00001936"/>
    </source>
</evidence>
<protein>
    <recommendedName>
        <fullName evidence="10">NUDIX hydrolase</fullName>
    </recommendedName>
</protein>
<keyword evidence="4" id="KW-0378">Hydrolase</keyword>
<evidence type="ECO:0000256" key="3">
    <source>
        <dbReference type="ARBA" id="ARBA00022723"/>
    </source>
</evidence>
<evidence type="ECO:0000313" key="9">
    <source>
        <dbReference type="Proteomes" id="UP000440224"/>
    </source>
</evidence>
<proteinExistence type="predicted"/>
<reference evidence="8 9" key="1">
    <citation type="submission" date="2019-10" db="EMBL/GenBank/DDBJ databases">
        <title>A soil myxobacterium in the family Polyangiaceae.</title>
        <authorList>
            <person name="Li Y."/>
            <person name="Wang J."/>
        </authorList>
    </citation>
    <scope>NUCLEOTIDE SEQUENCE [LARGE SCALE GENOMIC DNA]</scope>
    <source>
        <strain evidence="8 9">DSM 14734</strain>
    </source>
</reference>
<dbReference type="Gene3D" id="3.90.79.10">
    <property type="entry name" value="Nucleoside Triphosphate Pyrophosphohydrolase"/>
    <property type="match status" value="1"/>
</dbReference>
<dbReference type="GO" id="GO:0016818">
    <property type="term" value="F:hydrolase activity, acting on acid anhydrides, in phosphorus-containing anhydrides"/>
    <property type="evidence" value="ECO:0007669"/>
    <property type="project" value="InterPro"/>
</dbReference>
<gene>
    <name evidence="8" type="ORF">GF068_02705</name>
</gene>